<dbReference type="SUPFAM" id="SSF54285">
    <property type="entry name" value="MoaD/ThiS"/>
    <property type="match status" value="1"/>
</dbReference>
<dbReference type="eggNOG" id="COG1977">
    <property type="taxonomic scope" value="Bacteria"/>
</dbReference>
<evidence type="ECO:0000313" key="1">
    <source>
        <dbReference type="EMBL" id="EGB15599.1"/>
    </source>
</evidence>
<dbReference type="PANTHER" id="PTHR38031:SF1">
    <property type="entry name" value="SULFUR CARRIER PROTEIN CYSO"/>
    <property type="match status" value="1"/>
</dbReference>
<dbReference type="InterPro" id="IPR016155">
    <property type="entry name" value="Mopterin_synth/thiamin_S_b"/>
</dbReference>
<dbReference type="SMR" id="F0JC26"/>
<dbReference type="Pfam" id="PF02597">
    <property type="entry name" value="ThiS"/>
    <property type="match status" value="1"/>
</dbReference>
<proteinExistence type="predicted"/>
<dbReference type="EMBL" id="CP003220">
    <property type="protein sequence ID" value="EGB15599.1"/>
    <property type="molecule type" value="Genomic_DNA"/>
</dbReference>
<dbReference type="HOGENOM" id="CLU_114601_1_2_7"/>
<dbReference type="KEGG" id="ddn:DND132_2396"/>
<sequence>MRIVIASFATVKAVLGARSFDLDVPDHSTVRDVMAILLDRFGKPLADEMYDSPGCLKENYLLMVNGQTVRFLNGMETVMGEGDELLIFSPVCGG</sequence>
<dbReference type="Proteomes" id="UP000007845">
    <property type="component" value="Chromosome"/>
</dbReference>
<accession>F0JC26</accession>
<dbReference type="PANTHER" id="PTHR38031">
    <property type="entry name" value="SULFUR CARRIER PROTEIN SLR0821-RELATED"/>
    <property type="match status" value="1"/>
</dbReference>
<dbReference type="STRING" id="641491.DND132_2396"/>
<name>F0JC26_9BACT</name>
<gene>
    <name evidence="1" type="ORF">DND132_2396</name>
</gene>
<reference evidence="1 2" key="1">
    <citation type="journal article" date="2011" name="J. Bacteriol.">
        <title>Genome sequence of the mercury-methylating strain Desulfovibrio desulfuricans ND132.</title>
        <authorList>
            <person name="Brown S.D."/>
            <person name="Gilmour C.C."/>
            <person name="Kucken A.M."/>
            <person name="Wall J.D."/>
            <person name="Elias D.A."/>
            <person name="Brandt C.C."/>
            <person name="Podar M."/>
            <person name="Chertkov O."/>
            <person name="Held B."/>
            <person name="Bruce D.C."/>
            <person name="Detter J.C."/>
            <person name="Tapia R."/>
            <person name="Han C.S."/>
            <person name="Goodwin L.A."/>
            <person name="Cheng J.F."/>
            <person name="Pitluck S."/>
            <person name="Woyke T."/>
            <person name="Mikhailova N."/>
            <person name="Ivanova N.N."/>
            <person name="Han J."/>
            <person name="Lucas S."/>
            <person name="Lapidus A.L."/>
            <person name="Land M.L."/>
            <person name="Hauser L.J."/>
            <person name="Palumbo A.V."/>
        </authorList>
    </citation>
    <scope>NUCLEOTIDE SEQUENCE [LARGE SCALE GENOMIC DNA]</scope>
    <source>
        <strain evidence="1 2">ND132</strain>
    </source>
</reference>
<dbReference type="RefSeq" id="WP_014323025.1">
    <property type="nucleotide sequence ID" value="NC_016803.1"/>
</dbReference>
<evidence type="ECO:0000313" key="2">
    <source>
        <dbReference type="Proteomes" id="UP000007845"/>
    </source>
</evidence>
<dbReference type="InterPro" id="IPR003749">
    <property type="entry name" value="ThiS/MoaD-like"/>
</dbReference>
<dbReference type="Gene3D" id="3.10.20.30">
    <property type="match status" value="1"/>
</dbReference>
<dbReference type="InterPro" id="IPR052045">
    <property type="entry name" value="Sulfur_Carrier/Prot_Modifier"/>
</dbReference>
<organism evidence="1 2">
    <name type="scientific">Pseudodesulfovibrio mercurii</name>
    <dbReference type="NCBI Taxonomy" id="641491"/>
    <lineage>
        <taxon>Bacteria</taxon>
        <taxon>Pseudomonadati</taxon>
        <taxon>Thermodesulfobacteriota</taxon>
        <taxon>Desulfovibrionia</taxon>
        <taxon>Desulfovibrionales</taxon>
        <taxon>Desulfovibrionaceae</taxon>
    </lineage>
</organism>
<dbReference type="InterPro" id="IPR012675">
    <property type="entry name" value="Beta-grasp_dom_sf"/>
</dbReference>
<dbReference type="AlphaFoldDB" id="F0JC26"/>
<protein>
    <submittedName>
        <fullName evidence="1">Thiamine S protein</fullName>
    </submittedName>
</protein>
<keyword evidence="2" id="KW-1185">Reference proteome</keyword>